<dbReference type="AlphaFoldDB" id="E4TFT7"/>
<feature type="transmembrane region" description="Helical" evidence="3">
    <location>
        <begin position="205"/>
        <end position="227"/>
    </location>
</feature>
<feature type="transmembrane region" description="Helical" evidence="3">
    <location>
        <begin position="275"/>
        <end position="295"/>
    </location>
</feature>
<keyword evidence="3" id="KW-0472">Membrane</keyword>
<gene>
    <name evidence="6" type="ordered locus">Calni_1687</name>
</gene>
<dbReference type="InterPro" id="IPR003567">
    <property type="entry name" value="Cyt_c_biogenesis"/>
</dbReference>
<feature type="transmembrane region" description="Helical" evidence="3">
    <location>
        <begin position="247"/>
        <end position="263"/>
    </location>
</feature>
<keyword evidence="3" id="KW-0812">Transmembrane</keyword>
<reference key="1">
    <citation type="submission" date="2010-11" db="EMBL/GenBank/DDBJ databases">
        <title>The complete genome of chromosome of Calditerrivibrio nitroreducens DSM 19672.</title>
        <authorList>
            <consortium name="US DOE Joint Genome Institute (JGI-PGF)"/>
            <person name="Lucas S."/>
            <person name="Copeland A."/>
            <person name="Lapidus A."/>
            <person name="Bruce D."/>
            <person name="Goodwin L."/>
            <person name="Pitluck S."/>
            <person name="Kyrpides N."/>
            <person name="Mavromatis K."/>
            <person name="Ivanova N."/>
            <person name="Mikhailova N."/>
            <person name="Zeytun A."/>
            <person name="Brettin T."/>
            <person name="Detter J.C."/>
            <person name="Tapia R."/>
            <person name="Han C."/>
            <person name="Land M."/>
            <person name="Hauser L."/>
            <person name="Markowitz V."/>
            <person name="Cheng J.-F."/>
            <person name="Hugenholtz P."/>
            <person name="Woyke T."/>
            <person name="Wu D."/>
            <person name="Spring S."/>
            <person name="Schroeder M."/>
            <person name="Brambilla E."/>
            <person name="Klenk H.-P."/>
            <person name="Eisen J.A."/>
        </authorList>
    </citation>
    <scope>NUCLEOTIDE SEQUENCE [LARGE SCALE GENOMIC DNA]</scope>
    <source>
        <strain>DSM 19672</strain>
    </source>
</reference>
<reference evidence="6 7" key="2">
    <citation type="journal article" date="2011" name="Stand. Genomic Sci.">
        <title>Complete genome sequence of Calditerrivibrio nitroreducens type strain (Yu37-1).</title>
        <authorList>
            <person name="Pitluck S."/>
            <person name="Sikorski J."/>
            <person name="Zeytun A."/>
            <person name="Lapidus A."/>
            <person name="Nolan M."/>
            <person name="Lucas S."/>
            <person name="Hammon N."/>
            <person name="Deshpande S."/>
            <person name="Cheng J.F."/>
            <person name="Tapia R."/>
            <person name="Han C."/>
            <person name="Goodwin L."/>
            <person name="Liolios K."/>
            <person name="Pagani I."/>
            <person name="Ivanova N."/>
            <person name="Mavromatis K."/>
            <person name="Pati A."/>
            <person name="Chen A."/>
            <person name="Palaniappan K."/>
            <person name="Hauser L."/>
            <person name="Chang Y.J."/>
            <person name="Jeffries C.D."/>
            <person name="Detter J.C."/>
            <person name="Brambilla E."/>
            <person name="Djao O.D."/>
            <person name="Rohde M."/>
            <person name="Spring S."/>
            <person name="Goker M."/>
            <person name="Woyke T."/>
            <person name="Bristow J."/>
            <person name="Eisen J.A."/>
            <person name="Markowitz V."/>
            <person name="Hugenholtz P."/>
            <person name="Kyrpides N.C."/>
            <person name="Klenk H.P."/>
            <person name="Land M."/>
        </authorList>
    </citation>
    <scope>NUCLEOTIDE SEQUENCE [LARGE SCALE GENOMIC DNA]</scope>
    <source>
        <strain evidence="7">DSM 19672 / NBRC 101217 / Yu37-1</strain>
    </source>
</reference>
<organism evidence="6 7">
    <name type="scientific">Calditerrivibrio nitroreducens (strain DSM 19672 / NBRC 101217 / Yu37-1)</name>
    <dbReference type="NCBI Taxonomy" id="768670"/>
    <lineage>
        <taxon>Bacteria</taxon>
        <taxon>Pseudomonadati</taxon>
        <taxon>Deferribacterota</taxon>
        <taxon>Deferribacteres</taxon>
        <taxon>Deferribacterales</taxon>
        <taxon>Calditerrivibrionaceae</taxon>
    </lineage>
</organism>
<dbReference type="GO" id="GO:0016020">
    <property type="term" value="C:membrane"/>
    <property type="evidence" value="ECO:0007669"/>
    <property type="project" value="InterPro"/>
</dbReference>
<feature type="transmembrane region" description="Helical" evidence="3">
    <location>
        <begin position="307"/>
        <end position="327"/>
    </location>
</feature>
<feature type="transmembrane region" description="Helical" evidence="3">
    <location>
        <begin position="347"/>
        <end position="371"/>
    </location>
</feature>
<feature type="transmembrane region" description="Helical" evidence="3">
    <location>
        <begin position="420"/>
        <end position="438"/>
    </location>
</feature>
<dbReference type="InterPro" id="IPR002541">
    <property type="entry name" value="Cyt_c_assembly"/>
</dbReference>
<dbReference type="InterPro" id="IPR032523">
    <property type="entry name" value="CcmF_C"/>
</dbReference>
<evidence type="ECO:0000256" key="3">
    <source>
        <dbReference type="SAM" id="Phobius"/>
    </source>
</evidence>
<feature type="transmembrane region" description="Helical" evidence="3">
    <location>
        <begin position="174"/>
        <end position="193"/>
    </location>
</feature>
<evidence type="ECO:0000256" key="2">
    <source>
        <dbReference type="ARBA" id="ARBA00022748"/>
    </source>
</evidence>
<proteinExistence type="inferred from homology"/>
<dbReference type="GO" id="GO:0017004">
    <property type="term" value="P:cytochrome complex assembly"/>
    <property type="evidence" value="ECO:0007669"/>
    <property type="project" value="UniProtKB-KW"/>
</dbReference>
<dbReference type="GO" id="GO:0015232">
    <property type="term" value="F:heme transmembrane transporter activity"/>
    <property type="evidence" value="ECO:0007669"/>
    <property type="project" value="InterPro"/>
</dbReference>
<dbReference type="KEGG" id="cni:Calni_1687"/>
<name>E4TFT7_CALNY</name>
<dbReference type="STRING" id="768670.Calni_1687"/>
<feature type="transmembrane region" description="Helical" evidence="3">
    <location>
        <begin position="383"/>
        <end position="408"/>
    </location>
</feature>
<keyword evidence="2" id="KW-0201">Cytochrome c-type biogenesis</keyword>
<evidence type="ECO:0000313" key="6">
    <source>
        <dbReference type="EMBL" id="ADR19593.1"/>
    </source>
</evidence>
<evidence type="ECO:0000259" key="5">
    <source>
        <dbReference type="Pfam" id="PF16327"/>
    </source>
</evidence>
<keyword evidence="7" id="KW-1185">Reference proteome</keyword>
<feature type="transmembrane region" description="Helical" evidence="3">
    <location>
        <begin position="6"/>
        <end position="28"/>
    </location>
</feature>
<dbReference type="eggNOG" id="COG1138">
    <property type="taxonomic scope" value="Bacteria"/>
</dbReference>
<dbReference type="EMBL" id="CP002347">
    <property type="protein sequence ID" value="ADR19593.1"/>
    <property type="molecule type" value="Genomic_DNA"/>
</dbReference>
<dbReference type="PRINTS" id="PR01410">
    <property type="entry name" value="CCBIOGENESIS"/>
</dbReference>
<feature type="transmembrane region" description="Helical" evidence="3">
    <location>
        <begin position="80"/>
        <end position="111"/>
    </location>
</feature>
<feature type="transmembrane region" description="Helical" evidence="3">
    <location>
        <begin position="607"/>
        <end position="627"/>
    </location>
</feature>
<dbReference type="RefSeq" id="WP_013451804.1">
    <property type="nucleotide sequence ID" value="NC_014758.1"/>
</dbReference>
<feature type="transmembrane region" description="Helical" evidence="3">
    <location>
        <begin position="40"/>
        <end position="60"/>
    </location>
</feature>
<comment type="similarity">
    <text evidence="1">Belongs to the CcmF/CycK/Ccl1/NrfE/CcsA family.</text>
</comment>
<feature type="transmembrane region" description="Helical" evidence="3">
    <location>
        <begin position="444"/>
        <end position="464"/>
    </location>
</feature>
<keyword evidence="3" id="KW-1133">Transmembrane helix</keyword>
<dbReference type="PANTHER" id="PTHR43653:SF1">
    <property type="entry name" value="CYTOCHROME C-TYPE BIOGENESIS PROTEIN CCMF"/>
    <property type="match status" value="1"/>
</dbReference>
<dbReference type="Proteomes" id="UP000007039">
    <property type="component" value="Chromosome"/>
</dbReference>
<dbReference type="HOGENOM" id="CLU_015041_3_0_0"/>
<evidence type="ECO:0000256" key="1">
    <source>
        <dbReference type="ARBA" id="ARBA00009186"/>
    </source>
</evidence>
<accession>E4TFT7</accession>
<feature type="domain" description="Cytochrome c assembly protein" evidence="4">
    <location>
        <begin position="88"/>
        <end position="293"/>
    </location>
</feature>
<dbReference type="Pfam" id="PF01578">
    <property type="entry name" value="Cytochrom_C_asm"/>
    <property type="match status" value="1"/>
</dbReference>
<dbReference type="Pfam" id="PF16327">
    <property type="entry name" value="CcmF_C"/>
    <property type="match status" value="1"/>
</dbReference>
<dbReference type="GO" id="GO:0020037">
    <property type="term" value="F:heme binding"/>
    <property type="evidence" value="ECO:0007669"/>
    <property type="project" value="InterPro"/>
</dbReference>
<evidence type="ECO:0000259" key="4">
    <source>
        <dbReference type="Pfam" id="PF01578"/>
    </source>
</evidence>
<sequence length="633" mass="71555">MGKLGFLLQFFSFLAGLSAIFFLVSNLLNKKDSSRKYAEYSIILQALLTTMASIVLVVALAKSDFSIEYVAQYTDRSLPFIYKISAFWAGQAGSLLFWGWLVSLAGIIEVFRMKNEDNYKSSVLLMVTVTTTFFLILTNFATNPFNTLNFVVPDGNGMNPLLQNPGMLYHPPTLYLGFVGLTIPFAHAFAALVSKNLGSNWVKDVRSWTIISWVFLTIGIVLGGQWAYVELGWGGYWAWDPVENASLLPWITATGFLHSAIIYEKRDKLKLWTFVLAWISFELCILGTFITRSGVIDSVHSFGKSSLGVFFVIFMIATSVAFFYYIWKNKARVDESSEINLISKEGLFYFSNWVFFGLMFVILFGTTMPIFTQIFANKFTVGIPYYNMVSTPFFMVMLILSGIAPLMPYGQSNLKEVVKISLPSFIFAVICTIGMYFMGYKKTISLLLFMFTFFSFFTIFIQIVKGIKTNGFGAIFKHRRFYGGLGTHLGVVIMAFAVIASSFYRYEIEKVVKPGESFNFGPYTLQVGDFKVVEKENYTSVMTPTKVLKGSNYIVTMIPERRFYNNNQEAFAEVGIYTQPVGDLYIILASYSMNEQVIGLQVVWEPFVVWIWIGCAVMVLSALHGVFGRKSEQ</sequence>
<dbReference type="OrthoDB" id="9761451at2"/>
<feature type="transmembrane region" description="Helical" evidence="3">
    <location>
        <begin position="123"/>
        <end position="141"/>
    </location>
</feature>
<evidence type="ECO:0000313" key="7">
    <source>
        <dbReference type="Proteomes" id="UP000007039"/>
    </source>
</evidence>
<feature type="transmembrane region" description="Helical" evidence="3">
    <location>
        <begin position="485"/>
        <end position="504"/>
    </location>
</feature>
<dbReference type="PANTHER" id="PTHR43653">
    <property type="entry name" value="CYTOCHROME C ASSEMBLY PROTEIN-RELATED"/>
    <property type="match status" value="1"/>
</dbReference>
<protein>
    <submittedName>
        <fullName evidence="6">Cytochrome c assembly protein</fullName>
    </submittedName>
</protein>
<feature type="domain" description="Cytochrome c-type biogenesis protein CcmF C-terminal" evidence="5">
    <location>
        <begin position="313"/>
        <end position="625"/>
    </location>
</feature>